<evidence type="ECO:0000259" key="7">
    <source>
        <dbReference type="Pfam" id="PF17146"/>
    </source>
</evidence>
<feature type="domain" description="Nin one binding (NOB1) Zn-ribbon-like" evidence="6">
    <location>
        <begin position="386"/>
        <end position="457"/>
    </location>
</feature>
<dbReference type="OMA" id="YMLQRAT"/>
<dbReference type="GeneID" id="25336115"/>
<dbReference type="GO" id="GO:0005737">
    <property type="term" value="C:cytoplasm"/>
    <property type="evidence" value="ECO:0007669"/>
    <property type="project" value="UniProtKB-ARBA"/>
</dbReference>
<dbReference type="InterPro" id="IPR033411">
    <property type="entry name" value="Ribonuclease_PIN"/>
</dbReference>
<keyword evidence="3" id="KW-0479">Metal-binding</keyword>
<protein>
    <submittedName>
        <fullName evidence="8">Uncharacterized protein</fullName>
    </submittedName>
</protein>
<dbReference type="GO" id="GO:0046872">
    <property type="term" value="F:metal ion binding"/>
    <property type="evidence" value="ECO:0007669"/>
    <property type="project" value="UniProtKB-KW"/>
</dbReference>
<feature type="compositionally biased region" description="Basic and acidic residues" evidence="5">
    <location>
        <begin position="309"/>
        <end position="319"/>
    </location>
</feature>
<proteinExistence type="inferred from homology"/>
<dbReference type="Gene3D" id="6.20.210.10">
    <property type="entry name" value="Nin one binding (NOB1), Zn-ribbon-like"/>
    <property type="match status" value="1"/>
</dbReference>
<reference evidence="8" key="1">
    <citation type="submission" date="2013-10" db="EMBL/GenBank/DDBJ databases">
        <title>Genomic analysis of the causative agents of coccidiosis in chickens.</title>
        <authorList>
            <person name="Reid A.J."/>
            <person name="Blake D."/>
            <person name="Billington K."/>
            <person name="Browne H."/>
            <person name="Dunn M."/>
            <person name="Hung S."/>
            <person name="Kawahara F."/>
            <person name="Miranda-Saavedra D."/>
            <person name="Mourier T."/>
            <person name="Nagra H."/>
            <person name="Otto T.D."/>
            <person name="Rawlings N."/>
            <person name="Sanchez A."/>
            <person name="Sanders M."/>
            <person name="Subramaniam C."/>
            <person name="Tay Y."/>
            <person name="Dear P."/>
            <person name="Doerig C."/>
            <person name="Gruber A."/>
            <person name="Parkinson J."/>
            <person name="Shirley M."/>
            <person name="Wan K.L."/>
            <person name="Berriman M."/>
            <person name="Tomley F."/>
            <person name="Pain A."/>
        </authorList>
    </citation>
    <scope>NUCLEOTIDE SEQUENCE [LARGE SCALE GENOMIC DNA]</scope>
    <source>
        <strain evidence="8">Weybridge</strain>
    </source>
</reference>
<dbReference type="FunFam" id="3.40.50.1010:FF:000020">
    <property type="entry name" value="20S-pre-rRNA D-site endonuclease NOB1"/>
    <property type="match status" value="1"/>
</dbReference>
<feature type="domain" description="Ribonuclease PIN" evidence="7">
    <location>
        <begin position="109"/>
        <end position="197"/>
    </location>
</feature>
<dbReference type="PANTHER" id="PTHR12814">
    <property type="entry name" value="RNA-BINDING PROTEIN NOB1"/>
    <property type="match status" value="1"/>
</dbReference>
<dbReference type="Pfam" id="PF17146">
    <property type="entry name" value="PIN_6"/>
    <property type="match status" value="1"/>
</dbReference>
<keyword evidence="4" id="KW-0378">Hydrolase</keyword>
<dbReference type="GO" id="GO:0016787">
    <property type="term" value="F:hydrolase activity"/>
    <property type="evidence" value="ECO:0007669"/>
    <property type="project" value="UniProtKB-KW"/>
</dbReference>
<dbReference type="Pfam" id="PF08772">
    <property type="entry name" value="Zn_ribbon_NOB1"/>
    <property type="match status" value="1"/>
</dbReference>
<feature type="compositionally biased region" description="Polar residues" evidence="5">
    <location>
        <begin position="1"/>
        <end position="30"/>
    </location>
</feature>
<feature type="compositionally biased region" description="Low complexity" evidence="5">
    <location>
        <begin position="76"/>
        <end position="90"/>
    </location>
</feature>
<gene>
    <name evidence="8" type="ORF">EMWEY_00021290</name>
</gene>
<dbReference type="VEuPathDB" id="ToxoDB:EMWEY_00021290"/>
<dbReference type="GO" id="GO:0030688">
    <property type="term" value="C:preribosome, small subunit precursor"/>
    <property type="evidence" value="ECO:0007669"/>
    <property type="project" value="TreeGrafter"/>
</dbReference>
<feature type="compositionally biased region" description="Low complexity" evidence="5">
    <location>
        <begin position="31"/>
        <end position="45"/>
    </location>
</feature>
<evidence type="ECO:0000313" key="9">
    <source>
        <dbReference type="Proteomes" id="UP000030763"/>
    </source>
</evidence>
<accession>U6LXI4</accession>
<dbReference type="SUPFAM" id="SSF144206">
    <property type="entry name" value="NOB1 zinc finger-like"/>
    <property type="match status" value="1"/>
</dbReference>
<dbReference type="EMBL" id="HG719033">
    <property type="protein sequence ID" value="CDJ56657.1"/>
    <property type="molecule type" value="Genomic_DNA"/>
</dbReference>
<comment type="similarity">
    <text evidence="1">Belongs to the NOB1 family.</text>
</comment>
<dbReference type="RefSeq" id="XP_013333308.1">
    <property type="nucleotide sequence ID" value="XM_013477854.1"/>
</dbReference>
<feature type="compositionally biased region" description="Acidic residues" evidence="5">
    <location>
        <begin position="266"/>
        <end position="287"/>
    </location>
</feature>
<dbReference type="OrthoDB" id="446759at2759"/>
<sequence>MTLPQQPAGSEVVETSPSAPKSQIQGTQNNSAALSWAARASKAPAAAPPPKSTGPRMGAPKGPPTEPAVNDTGKGKVAVQSPSASAAPKKPVPLALPAFARASRELPVVVVDAGALMRVEALDRYRGKCTFITTTQAAQEVRDAVARQRIESRMLEVHTLEPSAADRGWAEKFADMTGDLPFLSQTDLDLIALTYMLQRATGETEHLKARPPAFEFFSEVELMQKLENDGAGKQVWTLQHNSWNSKSSSSVPRNSTDTNKDSTEDAEREEEGESAHTEDEEDDMDAEEGWVTEEVLREHLGLAASSDNCNHEASAKENESNEPNESQETNCQEVDNSLSKAFGGLELRADMQEIEDLVACMTADFSMQNVLLQMGLKVLTVDGRKIRTVKIWALLCRACGHIERKTRLLFCSKCGHYTLDRTPLYFDQNTGKIFIFDGRKKISKRGQVYSIPKDKGGKHSRPIILAADQLMMGGLDRELRHKENLWRKDVESKNPFSPNYCLEAQSWHVRIPSFDGSAPCVLKAPHRWSAAVEATYHGKM</sequence>
<dbReference type="GO" id="GO:0031981">
    <property type="term" value="C:nuclear lumen"/>
    <property type="evidence" value="ECO:0007669"/>
    <property type="project" value="UniProtKB-ARBA"/>
</dbReference>
<dbReference type="AlphaFoldDB" id="U6LXI4"/>
<dbReference type="InterPro" id="IPR014881">
    <property type="entry name" value="NOB1_Zn-bd"/>
</dbReference>
<evidence type="ECO:0000259" key="6">
    <source>
        <dbReference type="Pfam" id="PF08772"/>
    </source>
</evidence>
<dbReference type="GO" id="GO:0030490">
    <property type="term" value="P:maturation of SSU-rRNA"/>
    <property type="evidence" value="ECO:0007669"/>
    <property type="project" value="TreeGrafter"/>
</dbReference>
<evidence type="ECO:0000256" key="2">
    <source>
        <dbReference type="ARBA" id="ARBA00022722"/>
    </source>
</evidence>
<evidence type="ECO:0000313" key="8">
    <source>
        <dbReference type="EMBL" id="CDJ56657.1"/>
    </source>
</evidence>
<evidence type="ECO:0000256" key="1">
    <source>
        <dbReference type="ARBA" id="ARBA00005858"/>
    </source>
</evidence>
<feature type="region of interest" description="Disordered" evidence="5">
    <location>
        <begin position="242"/>
        <end position="287"/>
    </location>
</feature>
<keyword evidence="9" id="KW-1185">Reference proteome</keyword>
<evidence type="ECO:0000256" key="3">
    <source>
        <dbReference type="ARBA" id="ARBA00022723"/>
    </source>
</evidence>
<organism evidence="8 9">
    <name type="scientific">Eimeria maxima</name>
    <name type="common">Coccidian parasite</name>
    <dbReference type="NCBI Taxonomy" id="5804"/>
    <lineage>
        <taxon>Eukaryota</taxon>
        <taxon>Sar</taxon>
        <taxon>Alveolata</taxon>
        <taxon>Apicomplexa</taxon>
        <taxon>Conoidasida</taxon>
        <taxon>Coccidia</taxon>
        <taxon>Eucoccidiorida</taxon>
        <taxon>Eimeriorina</taxon>
        <taxon>Eimeriidae</taxon>
        <taxon>Eimeria</taxon>
    </lineage>
</organism>
<keyword evidence="2" id="KW-0540">Nuclease</keyword>
<dbReference type="PANTHER" id="PTHR12814:SF2">
    <property type="entry name" value="RNA-BINDING PROTEIN NOB1"/>
    <property type="match status" value="1"/>
</dbReference>
<dbReference type="Proteomes" id="UP000030763">
    <property type="component" value="Unassembled WGS sequence"/>
</dbReference>
<name>U6LXI4_EIMMA</name>
<dbReference type="InterPro" id="IPR036283">
    <property type="entry name" value="NOB1_Zf-like_sf"/>
</dbReference>
<evidence type="ECO:0000256" key="5">
    <source>
        <dbReference type="SAM" id="MobiDB-lite"/>
    </source>
</evidence>
<dbReference type="GO" id="GO:0004521">
    <property type="term" value="F:RNA endonuclease activity"/>
    <property type="evidence" value="ECO:0007669"/>
    <property type="project" value="UniProtKB-ARBA"/>
</dbReference>
<reference evidence="8" key="2">
    <citation type="submission" date="2013-10" db="EMBL/GenBank/DDBJ databases">
        <authorList>
            <person name="Aslett M."/>
        </authorList>
    </citation>
    <scope>NUCLEOTIDE SEQUENCE [LARGE SCALE GENOMIC DNA]</scope>
    <source>
        <strain evidence="8">Weybridge</strain>
    </source>
</reference>
<evidence type="ECO:0000256" key="4">
    <source>
        <dbReference type="ARBA" id="ARBA00022801"/>
    </source>
</evidence>
<dbReference type="CDD" id="cd09876">
    <property type="entry name" value="PIN_Nob1-like"/>
    <property type="match status" value="1"/>
</dbReference>
<dbReference type="InterPro" id="IPR039907">
    <property type="entry name" value="NOB1"/>
</dbReference>
<feature type="region of interest" description="Disordered" evidence="5">
    <location>
        <begin position="1"/>
        <end position="90"/>
    </location>
</feature>
<feature type="compositionally biased region" description="Low complexity" evidence="5">
    <location>
        <begin position="242"/>
        <end position="255"/>
    </location>
</feature>
<feature type="region of interest" description="Disordered" evidence="5">
    <location>
        <begin position="303"/>
        <end position="333"/>
    </location>
</feature>
<dbReference type="Gene3D" id="3.40.50.1010">
    <property type="entry name" value="5'-nuclease"/>
    <property type="match status" value="1"/>
</dbReference>
<feature type="compositionally biased region" description="Low complexity" evidence="5">
    <location>
        <begin position="321"/>
        <end position="330"/>
    </location>
</feature>